<dbReference type="InterPro" id="IPR018229">
    <property type="entry name" value="Rhodopsin_retinal_BS"/>
</dbReference>
<dbReference type="OrthoDB" id="30586at2"/>
<dbReference type="PANTHER" id="PTHR28286">
    <property type="match status" value="1"/>
</dbReference>
<evidence type="ECO:0000256" key="5">
    <source>
        <dbReference type="ARBA" id="ARBA00022692"/>
    </source>
</evidence>
<dbReference type="Gene3D" id="1.20.1070.10">
    <property type="entry name" value="Rhodopsin 7-helix transmembrane proteins"/>
    <property type="match status" value="1"/>
</dbReference>
<dbReference type="EMBL" id="CP015208">
    <property type="protein sequence ID" value="AOY56563.1"/>
    <property type="molecule type" value="Genomic_DNA"/>
</dbReference>
<comment type="subcellular location">
    <subcellularLocation>
        <location evidence="1">Membrane</location>
        <topology evidence="1">Multi-pass membrane protein</topology>
    </subcellularLocation>
</comment>
<protein>
    <submittedName>
        <fullName evidence="12">Actinorhodopsin</fullName>
    </submittedName>
</protein>
<keyword evidence="9 11" id="KW-0472">Membrane</keyword>
<name>A0A1D9E0H1_9MICO</name>
<evidence type="ECO:0000256" key="1">
    <source>
        <dbReference type="ARBA" id="ARBA00004141"/>
    </source>
</evidence>
<keyword evidence="5 11" id="KW-0812">Transmembrane</keyword>
<keyword evidence="8" id="KW-0157">Chromophore</keyword>
<keyword evidence="3" id="KW-0600">Photoreceptor protein</keyword>
<evidence type="ECO:0000256" key="10">
    <source>
        <dbReference type="ARBA" id="ARBA00023170"/>
    </source>
</evidence>
<feature type="transmembrane region" description="Helical" evidence="11">
    <location>
        <begin position="118"/>
        <end position="136"/>
    </location>
</feature>
<comment type="similarity">
    <text evidence="2">Belongs to the archaeal/bacterial/fungal opsin family.</text>
</comment>
<keyword evidence="14" id="KW-1185">Reference proteome</keyword>
<feature type="transmembrane region" description="Helical" evidence="11">
    <location>
        <begin position="15"/>
        <end position="35"/>
    </location>
</feature>
<evidence type="ECO:0000256" key="4">
    <source>
        <dbReference type="ARBA" id="ARBA00022606"/>
    </source>
</evidence>
<dbReference type="Proteomes" id="UP000243784">
    <property type="component" value="Chromosome"/>
</dbReference>
<proteinExistence type="inferred from homology"/>
<evidence type="ECO:0000256" key="2">
    <source>
        <dbReference type="ARBA" id="ARBA00008130"/>
    </source>
</evidence>
<evidence type="ECO:0000256" key="7">
    <source>
        <dbReference type="ARBA" id="ARBA00022989"/>
    </source>
</evidence>
<feature type="transmembrane region" description="Helical" evidence="11">
    <location>
        <begin position="142"/>
        <end position="166"/>
    </location>
</feature>
<dbReference type="GO" id="GO:0009881">
    <property type="term" value="F:photoreceptor activity"/>
    <property type="evidence" value="ECO:0007669"/>
    <property type="project" value="UniProtKB-KW"/>
</dbReference>
<feature type="transmembrane region" description="Helical" evidence="11">
    <location>
        <begin position="47"/>
        <end position="64"/>
    </location>
</feature>
<evidence type="ECO:0000256" key="6">
    <source>
        <dbReference type="ARBA" id="ARBA00022925"/>
    </source>
</evidence>
<feature type="transmembrane region" description="Helical" evidence="11">
    <location>
        <begin position="187"/>
        <end position="204"/>
    </location>
</feature>
<dbReference type="Pfam" id="PF01036">
    <property type="entry name" value="Bac_rhodopsin"/>
    <property type="match status" value="1"/>
</dbReference>
<feature type="transmembrane region" description="Helical" evidence="11">
    <location>
        <begin position="93"/>
        <end position="111"/>
    </location>
</feature>
<dbReference type="PRINTS" id="PR00251">
    <property type="entry name" value="BACTRLOPSIN"/>
</dbReference>
<organism evidence="12 14">
    <name type="scientific">Candidatus Rhodoluna planktonica</name>
    <dbReference type="NCBI Taxonomy" id="535712"/>
    <lineage>
        <taxon>Bacteria</taxon>
        <taxon>Bacillati</taxon>
        <taxon>Actinomycetota</taxon>
        <taxon>Actinomycetes</taxon>
        <taxon>Micrococcales</taxon>
        <taxon>Microbacteriaceae</taxon>
        <taxon>Luna cluster</taxon>
        <taxon>Luna-1 subcluster</taxon>
        <taxon>Rhodoluna</taxon>
    </lineage>
</organism>
<evidence type="ECO:0000256" key="9">
    <source>
        <dbReference type="ARBA" id="ARBA00023136"/>
    </source>
</evidence>
<dbReference type="KEGG" id="rpla:A4Z71_06355"/>
<evidence type="ECO:0000256" key="8">
    <source>
        <dbReference type="ARBA" id="ARBA00022991"/>
    </source>
</evidence>
<evidence type="ECO:0000313" key="13">
    <source>
        <dbReference type="EMBL" id="BAV69332.1"/>
    </source>
</evidence>
<dbReference type="SMART" id="SM01021">
    <property type="entry name" value="Bac_rhodopsin"/>
    <property type="match status" value="1"/>
</dbReference>
<reference evidence="12 14" key="1">
    <citation type="journal article" date="2016" name="Biochim. Biophys. Acta">
        <title>Photochemical characterization of actinorhodopsin and its functional existence in the natural host.</title>
        <authorList>
            <person name="Nakamura S."/>
            <person name="Kikukawa T."/>
            <person name="Tamogami J."/>
            <person name="Kamiya M."/>
            <person name="Aizawa T."/>
            <person name="Hahn M.W."/>
            <person name="Ihara K."/>
            <person name="Kamo N."/>
            <person name="Demura M."/>
        </authorList>
    </citation>
    <scope>NUCLEOTIDE SEQUENCE [LARGE SCALE GENOMIC DNA]</scope>
    <source>
        <strain evidence="12 14">MWH-Dar1</strain>
    </source>
</reference>
<dbReference type="PANTHER" id="PTHR28286:SF2">
    <property type="entry name" value="BACTERIORHODOPSIN _OPSIN, NOPA (EUROFUNG)"/>
    <property type="match status" value="1"/>
</dbReference>
<dbReference type="SUPFAM" id="SSF81321">
    <property type="entry name" value="Family A G protein-coupled receptor-like"/>
    <property type="match status" value="1"/>
</dbReference>
<dbReference type="PROSITE" id="PS00950">
    <property type="entry name" value="BACTERIAL_OPSIN_1"/>
    <property type="match status" value="1"/>
</dbReference>
<dbReference type="GO" id="GO:0005216">
    <property type="term" value="F:monoatomic ion channel activity"/>
    <property type="evidence" value="ECO:0007669"/>
    <property type="project" value="InterPro"/>
</dbReference>
<evidence type="ECO:0000256" key="11">
    <source>
        <dbReference type="SAM" id="Phobius"/>
    </source>
</evidence>
<evidence type="ECO:0000313" key="12">
    <source>
        <dbReference type="EMBL" id="AOY56563.1"/>
    </source>
</evidence>
<dbReference type="AlphaFoldDB" id="A0A1D9E0H1"/>
<dbReference type="STRING" id="535712.A4Z71_06355"/>
<dbReference type="InterPro" id="IPR001425">
    <property type="entry name" value="Arc/bac/fun_rhodopsins"/>
</dbReference>
<dbReference type="CDD" id="cd15242">
    <property type="entry name" value="7tm_Proteorhodopsin"/>
    <property type="match status" value="1"/>
</dbReference>
<keyword evidence="4" id="KW-0716">Sensory transduction</keyword>
<evidence type="ECO:0000256" key="3">
    <source>
        <dbReference type="ARBA" id="ARBA00022543"/>
    </source>
</evidence>
<dbReference type="GO" id="GO:0007602">
    <property type="term" value="P:phototransduction"/>
    <property type="evidence" value="ECO:0007669"/>
    <property type="project" value="UniProtKB-KW"/>
</dbReference>
<keyword evidence="7 11" id="KW-1133">Transmembrane helix</keyword>
<dbReference type="RefSeq" id="WP_070955062.1">
    <property type="nucleotide sequence ID" value="NZ_CP015208.1"/>
</dbReference>
<sequence>MNSLSSILDNNQFNLVYNILSLGIASMVFTSIFLFVARERVAPRYRMAVMISGTVTAIAAYHYFRMFDSFNHAFAGAEGNPDLYNVGYRYVDWFLTVPLLLVETVAVLALARAAQRSMLNRLVPAAAAMIALGYPGDAKLDIFGIAPSVWGLLSTLPFLYILYVLFIELGKSLERQSAEVRKKISTLRLVLLATWGVYPISFIFNMNSTGFDPAGFVAREVGYSIADILAKCLFGLIIFSIARIKSAEDDAEFAKNEFRD</sequence>
<dbReference type="GO" id="GO:0016020">
    <property type="term" value="C:membrane"/>
    <property type="evidence" value="ECO:0007669"/>
    <property type="project" value="UniProtKB-SubCell"/>
</dbReference>
<dbReference type="EMBL" id="LC144836">
    <property type="protein sequence ID" value="BAV69332.1"/>
    <property type="molecule type" value="Genomic_DNA"/>
</dbReference>
<keyword evidence="10" id="KW-0675">Receptor</keyword>
<accession>A0A1D9E0H1</accession>
<keyword evidence="6" id="KW-0681">Retinal protein</keyword>
<gene>
    <name evidence="13" type="primary">actino-opsin</name>
    <name evidence="12" type="ORF">A4Z71_06355</name>
</gene>
<feature type="transmembrane region" description="Helical" evidence="11">
    <location>
        <begin position="224"/>
        <end position="242"/>
    </location>
</feature>
<evidence type="ECO:0000313" key="14">
    <source>
        <dbReference type="Proteomes" id="UP000243784"/>
    </source>
</evidence>